<sequence>MFPDQQNEHDNWFPLESNPDVINPYIQNLGFDTSKYQWVDLMSTEDWAQEMLPKPCVAVVFLFPITENTIKYDQEEEKKQQQVDAKVYFMKQFARNACGTVGVMHAMLNMIEQHPELAKKDSILEKFYAQTSTMTPEQRGNYFLQCKELKHQHCEAVEQGQAQMQEDVNTHFVCFIEKNGHIYELDGRKKSPVNHGNSNSENFLKDACILAKKLMERDPQQVNFTILALCKAEQQI</sequence>
<dbReference type="RefSeq" id="XP_004031260.1">
    <property type="nucleotide sequence ID" value="XM_004031212.1"/>
</dbReference>
<evidence type="ECO:0000256" key="8">
    <source>
        <dbReference type="RuleBase" id="RU361215"/>
    </source>
</evidence>
<dbReference type="EMBL" id="GL984081">
    <property type="protein sequence ID" value="EGR30024.1"/>
    <property type="molecule type" value="Genomic_DNA"/>
</dbReference>
<dbReference type="PANTHER" id="PTHR10589:SF17">
    <property type="entry name" value="UBIQUITIN CARBOXYL-TERMINAL HYDROLASE"/>
    <property type="match status" value="1"/>
</dbReference>
<evidence type="ECO:0000256" key="7">
    <source>
        <dbReference type="PROSITE-ProRule" id="PRU01393"/>
    </source>
</evidence>
<dbReference type="GO" id="GO:0005737">
    <property type="term" value="C:cytoplasm"/>
    <property type="evidence" value="ECO:0007669"/>
    <property type="project" value="TreeGrafter"/>
</dbReference>
<name>G0QXM4_ICHMU</name>
<dbReference type="GO" id="GO:0004843">
    <property type="term" value="F:cysteine-type deubiquitinase activity"/>
    <property type="evidence" value="ECO:0007669"/>
    <property type="project" value="UniProtKB-UniRule"/>
</dbReference>
<dbReference type="InterPro" id="IPR036959">
    <property type="entry name" value="Peptidase_C12_UCH_sf"/>
</dbReference>
<keyword evidence="4 7" id="KW-0833">Ubl conjugation pathway</keyword>
<organism evidence="10 11">
    <name type="scientific">Ichthyophthirius multifiliis</name>
    <name type="common">White spot disease agent</name>
    <name type="synonym">Ich</name>
    <dbReference type="NCBI Taxonomy" id="5932"/>
    <lineage>
        <taxon>Eukaryota</taxon>
        <taxon>Sar</taxon>
        <taxon>Alveolata</taxon>
        <taxon>Ciliophora</taxon>
        <taxon>Intramacronucleata</taxon>
        <taxon>Oligohymenophorea</taxon>
        <taxon>Hymenostomatida</taxon>
        <taxon>Ophryoglenina</taxon>
        <taxon>Ichthyophthirius</taxon>
    </lineage>
</organism>
<keyword evidence="11" id="KW-1185">Reference proteome</keyword>
<reference evidence="10 11" key="1">
    <citation type="submission" date="2011-07" db="EMBL/GenBank/DDBJ databases">
        <authorList>
            <person name="Coyne R."/>
            <person name="Brami D."/>
            <person name="Johnson J."/>
            <person name="Hostetler J."/>
            <person name="Hannick L."/>
            <person name="Clark T."/>
            <person name="Cassidy-Hanley D."/>
            <person name="Inman J."/>
        </authorList>
    </citation>
    <scope>NUCLEOTIDE SEQUENCE [LARGE SCALE GENOMIC DNA]</scope>
    <source>
        <strain evidence="10 11">G5</strain>
    </source>
</reference>
<evidence type="ECO:0000313" key="11">
    <source>
        <dbReference type="Proteomes" id="UP000008983"/>
    </source>
</evidence>
<keyword evidence="6 7" id="KW-0788">Thiol protease</keyword>
<dbReference type="CDD" id="cd09616">
    <property type="entry name" value="Peptidase_C12_UCH_L1_L3"/>
    <property type="match status" value="1"/>
</dbReference>
<evidence type="ECO:0000256" key="4">
    <source>
        <dbReference type="ARBA" id="ARBA00022786"/>
    </source>
</evidence>
<feature type="site" description="Important for enzyme activity" evidence="7">
    <location>
        <position position="186"/>
    </location>
</feature>
<dbReference type="OMA" id="IDLHYVC"/>
<keyword evidence="5 7" id="KW-0378">Hydrolase</keyword>
<dbReference type="STRING" id="857967.G0QXM4"/>
<dbReference type="eggNOG" id="KOG1415">
    <property type="taxonomic scope" value="Eukaryota"/>
</dbReference>
<dbReference type="PRINTS" id="PR00707">
    <property type="entry name" value="UBCTHYDRLASE"/>
</dbReference>
<feature type="site" description="Transition state stabilizer" evidence="7">
    <location>
        <position position="92"/>
    </location>
</feature>
<accession>G0QXM4</accession>
<dbReference type="Gene3D" id="3.40.532.10">
    <property type="entry name" value="Peptidase C12, ubiquitin carboxyl-terminal hydrolase"/>
    <property type="match status" value="1"/>
</dbReference>
<feature type="domain" description="UCH catalytic" evidence="9">
    <location>
        <begin position="11"/>
        <end position="231"/>
    </location>
</feature>
<gene>
    <name evidence="10" type="ORF">IMG5_143990</name>
</gene>
<evidence type="ECO:0000256" key="3">
    <source>
        <dbReference type="ARBA" id="ARBA00022670"/>
    </source>
</evidence>
<dbReference type="InParanoid" id="G0QXM4"/>
<dbReference type="EC" id="3.4.19.12" evidence="8"/>
<feature type="active site" description="Nucleophile" evidence="7">
    <location>
        <position position="98"/>
    </location>
</feature>
<dbReference type="PROSITE" id="PS52048">
    <property type="entry name" value="UCH_DOMAIN"/>
    <property type="match status" value="1"/>
</dbReference>
<dbReference type="FunCoup" id="G0QXM4">
    <property type="interactions" value="49"/>
</dbReference>
<dbReference type="InterPro" id="IPR038765">
    <property type="entry name" value="Papain-like_cys_pep_sf"/>
</dbReference>
<dbReference type="GO" id="GO:0006511">
    <property type="term" value="P:ubiquitin-dependent protein catabolic process"/>
    <property type="evidence" value="ECO:0007669"/>
    <property type="project" value="UniProtKB-UniRule"/>
</dbReference>
<feature type="active site" description="Proton donor" evidence="7">
    <location>
        <position position="171"/>
    </location>
</feature>
<protein>
    <recommendedName>
        <fullName evidence="8">Ubiquitin carboxyl-terminal hydrolase</fullName>
        <ecNumber evidence="8">3.4.19.12</ecNumber>
    </recommendedName>
</protein>
<dbReference type="FunFam" id="3.40.532.10:FF:000006">
    <property type="entry name" value="Ubiquitin carboxyl-terminal hydrolase"/>
    <property type="match status" value="1"/>
</dbReference>
<proteinExistence type="inferred from homology"/>
<dbReference type="GeneID" id="14906144"/>
<dbReference type="GO" id="GO:0016579">
    <property type="term" value="P:protein deubiquitination"/>
    <property type="evidence" value="ECO:0007669"/>
    <property type="project" value="TreeGrafter"/>
</dbReference>
<dbReference type="Pfam" id="PF01088">
    <property type="entry name" value="Peptidase_C12"/>
    <property type="match status" value="1"/>
</dbReference>
<dbReference type="SUPFAM" id="SSF54001">
    <property type="entry name" value="Cysteine proteinases"/>
    <property type="match status" value="1"/>
</dbReference>
<evidence type="ECO:0000259" key="9">
    <source>
        <dbReference type="PROSITE" id="PS52048"/>
    </source>
</evidence>
<dbReference type="AlphaFoldDB" id="G0QXM4"/>
<comment type="similarity">
    <text evidence="2 7 8">Belongs to the peptidase C12 family.</text>
</comment>
<dbReference type="Proteomes" id="UP000008983">
    <property type="component" value="Unassembled WGS sequence"/>
</dbReference>
<evidence type="ECO:0000313" key="10">
    <source>
        <dbReference type="EMBL" id="EGR30024.1"/>
    </source>
</evidence>
<dbReference type="InterPro" id="IPR001578">
    <property type="entry name" value="Peptidase_C12_UCH"/>
</dbReference>
<evidence type="ECO:0000256" key="5">
    <source>
        <dbReference type="ARBA" id="ARBA00022801"/>
    </source>
</evidence>
<evidence type="ECO:0000256" key="2">
    <source>
        <dbReference type="ARBA" id="ARBA00009326"/>
    </source>
</evidence>
<dbReference type="PANTHER" id="PTHR10589">
    <property type="entry name" value="UBIQUITIN CARBOXYL-TERMINAL HYDROLASE"/>
    <property type="match status" value="1"/>
</dbReference>
<keyword evidence="3 7" id="KW-0645">Protease</keyword>
<evidence type="ECO:0000256" key="6">
    <source>
        <dbReference type="ARBA" id="ARBA00022807"/>
    </source>
</evidence>
<dbReference type="OrthoDB" id="427186at2759"/>
<evidence type="ECO:0000256" key="1">
    <source>
        <dbReference type="ARBA" id="ARBA00000707"/>
    </source>
</evidence>
<comment type="catalytic activity">
    <reaction evidence="1 7 8">
        <text>Thiol-dependent hydrolysis of ester, thioester, amide, peptide and isopeptide bonds formed by the C-terminal Gly of ubiquitin (a 76-residue protein attached to proteins as an intracellular targeting signal).</text>
        <dbReference type="EC" id="3.4.19.12"/>
    </reaction>
</comment>